<name>A0A8K0IT84_COCNU</name>
<dbReference type="PROSITE" id="PS51795">
    <property type="entry name" value="ZF_FLZ"/>
    <property type="match status" value="1"/>
</dbReference>
<dbReference type="AlphaFoldDB" id="A0A8K0IT84"/>
<evidence type="ECO:0000256" key="3">
    <source>
        <dbReference type="ARBA" id="ARBA00022490"/>
    </source>
</evidence>
<dbReference type="OrthoDB" id="1925036at2759"/>
<protein>
    <submittedName>
        <fullName evidence="8">FCS-Like Zinc finger 5</fullName>
    </submittedName>
</protein>
<dbReference type="PANTHER" id="PTHR33059">
    <property type="entry name" value="FCS-LIKE ZINC FINGER 5"/>
    <property type="match status" value="1"/>
</dbReference>
<keyword evidence="3" id="KW-0963">Cytoplasm</keyword>
<evidence type="ECO:0000259" key="7">
    <source>
        <dbReference type="PROSITE" id="PS51795"/>
    </source>
</evidence>
<feature type="compositionally biased region" description="Polar residues" evidence="6">
    <location>
        <begin position="155"/>
        <end position="164"/>
    </location>
</feature>
<keyword evidence="9" id="KW-1185">Reference proteome</keyword>
<evidence type="ECO:0000313" key="8">
    <source>
        <dbReference type="EMBL" id="KAG1366490.1"/>
    </source>
</evidence>
<evidence type="ECO:0000256" key="4">
    <source>
        <dbReference type="ARBA" id="ARBA00022723"/>
    </source>
</evidence>
<dbReference type="GO" id="GO:0005737">
    <property type="term" value="C:cytoplasm"/>
    <property type="evidence" value="ECO:0007669"/>
    <property type="project" value="UniProtKB-SubCell"/>
</dbReference>
<dbReference type="InterPro" id="IPR007650">
    <property type="entry name" value="Zf-FLZ_dom"/>
</dbReference>
<comment type="similarity">
    <text evidence="2">Belongs to the FLZ family.</text>
</comment>
<evidence type="ECO:0000256" key="1">
    <source>
        <dbReference type="ARBA" id="ARBA00004496"/>
    </source>
</evidence>
<feature type="domain" description="FLZ-type" evidence="7">
    <location>
        <begin position="95"/>
        <end position="139"/>
    </location>
</feature>
<keyword evidence="4" id="KW-0479">Metal-binding</keyword>
<comment type="caution">
    <text evidence="8">The sequence shown here is derived from an EMBL/GenBank/DDBJ whole genome shotgun (WGS) entry which is preliminary data.</text>
</comment>
<dbReference type="EMBL" id="CM017884">
    <property type="protein sequence ID" value="KAG1366490.1"/>
    <property type="molecule type" value="Genomic_DNA"/>
</dbReference>
<reference evidence="8" key="1">
    <citation type="journal article" date="2017" name="Gigascience">
        <title>The genome draft of coconut (Cocos nucifera).</title>
        <authorList>
            <person name="Xiao Y."/>
            <person name="Xu P."/>
            <person name="Fan H."/>
            <person name="Baudouin L."/>
            <person name="Xia W."/>
            <person name="Bocs S."/>
            <person name="Xu J."/>
            <person name="Li Q."/>
            <person name="Guo A."/>
            <person name="Zhou L."/>
            <person name="Li J."/>
            <person name="Wu Y."/>
            <person name="Ma Z."/>
            <person name="Armero A."/>
            <person name="Issali A.E."/>
            <person name="Liu N."/>
            <person name="Peng M."/>
            <person name="Yang Y."/>
        </authorList>
    </citation>
    <scope>NUCLEOTIDE SEQUENCE</scope>
    <source>
        <tissue evidence="8">Spear leaf of Hainan Tall coconut</tissue>
    </source>
</reference>
<accession>A0A8K0IT84</accession>
<reference evidence="8" key="2">
    <citation type="submission" date="2019-07" db="EMBL/GenBank/DDBJ databases">
        <authorList>
            <person name="Yang Y."/>
            <person name="Bocs S."/>
            <person name="Baudouin L."/>
        </authorList>
    </citation>
    <scope>NUCLEOTIDE SEQUENCE</scope>
    <source>
        <tissue evidence="8">Spear leaf of Hainan Tall coconut</tissue>
    </source>
</reference>
<evidence type="ECO:0000256" key="2">
    <source>
        <dbReference type="ARBA" id="ARBA00009374"/>
    </source>
</evidence>
<dbReference type="PANTHER" id="PTHR33059:SF4">
    <property type="entry name" value="FCS-LIKE ZINC FINGER 5"/>
    <property type="match status" value="1"/>
</dbReference>
<sequence length="164" mass="17951">MTRTTSMTEFAGEIFADVQLLQPSDQERAHQGHQRYRQSPAAAVVTADGGGGKRTYDGSAGAEELEARYLEAMVPPRRTGNRRNSGDFGVVEVASFLKACSLCKRRLGPGRDTFMYRGDIAFCSLECRQQQMNLDERKEKCSLTSMKDMTPAPATGSSEQSTAA</sequence>
<feature type="zinc finger region" description="FLZ-type" evidence="5">
    <location>
        <begin position="95"/>
        <end position="139"/>
    </location>
</feature>
<feature type="region of interest" description="Disordered" evidence="6">
    <location>
        <begin position="138"/>
        <end position="164"/>
    </location>
</feature>
<evidence type="ECO:0000313" key="9">
    <source>
        <dbReference type="Proteomes" id="UP000797356"/>
    </source>
</evidence>
<dbReference type="Proteomes" id="UP000797356">
    <property type="component" value="Chromosome 13"/>
</dbReference>
<evidence type="ECO:0000256" key="5">
    <source>
        <dbReference type="PROSITE-ProRule" id="PRU01131"/>
    </source>
</evidence>
<organism evidence="8 9">
    <name type="scientific">Cocos nucifera</name>
    <name type="common">Coconut palm</name>
    <dbReference type="NCBI Taxonomy" id="13894"/>
    <lineage>
        <taxon>Eukaryota</taxon>
        <taxon>Viridiplantae</taxon>
        <taxon>Streptophyta</taxon>
        <taxon>Embryophyta</taxon>
        <taxon>Tracheophyta</taxon>
        <taxon>Spermatophyta</taxon>
        <taxon>Magnoliopsida</taxon>
        <taxon>Liliopsida</taxon>
        <taxon>Arecaceae</taxon>
        <taxon>Arecoideae</taxon>
        <taxon>Cocoseae</taxon>
        <taxon>Attaleinae</taxon>
        <taxon>Cocos</taxon>
    </lineage>
</organism>
<dbReference type="Pfam" id="PF04570">
    <property type="entry name" value="zf-FLZ"/>
    <property type="match status" value="1"/>
</dbReference>
<dbReference type="GO" id="GO:0046872">
    <property type="term" value="F:metal ion binding"/>
    <property type="evidence" value="ECO:0007669"/>
    <property type="project" value="UniProtKB-KW"/>
</dbReference>
<comment type="subcellular location">
    <subcellularLocation>
        <location evidence="1">Cytoplasm</location>
    </subcellularLocation>
</comment>
<proteinExistence type="inferred from homology"/>
<gene>
    <name evidence="8" type="ORF">COCNU_13G002800</name>
</gene>
<evidence type="ECO:0000256" key="6">
    <source>
        <dbReference type="SAM" id="MobiDB-lite"/>
    </source>
</evidence>